<protein>
    <recommendedName>
        <fullName evidence="2">Heterokaryon incompatibility domain-containing protein</fullName>
    </recommendedName>
</protein>
<sequence length="765" mass="85268">MGQKQSKREAPQSRAPSPKQPKPRIINSSTESPILLDPSLLPWNQAIHPFDSKAFVHKYQPLLCDACINLATVFSDPSLTRRGLVKASVSNIAHHHSLVSLFESSRICPLCSLIVVAVPGLTECLCGDIVKDIVQIEFSPRYESFSYSEFDLLLGEWTENLGNTEGGLNSGRFLDWEDKYASQVLRLGVHGAAPPLGEVIRALSGDLTKRFHTVDPWSLYIRERYAIKGQISELAISQESTGAYSGLKDPPSGNLRVYSHSDKFTARLVSGRPVSSQDISLKTLQLAKSWVDFCFDNHSECQWSSGSGDPCLPTRAIDVATLDNDSVRLISSQGMCGKWAALSHRWGVKPFFTLREDTIQSLKTGIPVASLPTTFQDAIKLTRFLGLKYLWIDSLCILQDSVADWAAEAATMPRVYQNAYVTIAAAATEDSHGGIFVEKAWANVTMPCALPVKSRNDRGTVTIDLPLDYGLEHEEINYLNKRAWCFQEARLSHRLLTFDRLQMSYTCLKHGLLESRDLPEGAAREEKNPFLPRLHSASGKDDQTKNRELLSTCRHCLNGTYCRGLYERRIFRWPIPPTSTPGTALVAIRRRNIPQSPHKSSLSSSYRAPSWSWASIESPISNFLCRQALGRKTHAQILEITTTLQGLDPYGQVKAGSLNIRAPLQEVMCGEASSRWPYQPNLLPLDYPSLSMPSIFEEESKLGHAIFDLDWAEKGSRAFLLQITDAYGLILIPITVGDREVYSRIGVCHFGSNVKLKNITLIEIM</sequence>
<feature type="region of interest" description="Disordered" evidence="1">
    <location>
        <begin position="1"/>
        <end position="28"/>
    </location>
</feature>
<dbReference type="Pfam" id="PF06985">
    <property type="entry name" value="HET"/>
    <property type="match status" value="1"/>
</dbReference>
<keyword evidence="4" id="KW-1185">Reference proteome</keyword>
<feature type="domain" description="Heterokaryon incompatibility" evidence="2">
    <location>
        <begin position="339"/>
        <end position="488"/>
    </location>
</feature>
<evidence type="ECO:0000256" key="1">
    <source>
        <dbReference type="SAM" id="MobiDB-lite"/>
    </source>
</evidence>
<name>A0A1L7XTD4_9HELO</name>
<reference evidence="3 4" key="1">
    <citation type="submission" date="2016-03" db="EMBL/GenBank/DDBJ databases">
        <authorList>
            <person name="Ploux O."/>
        </authorList>
    </citation>
    <scope>NUCLEOTIDE SEQUENCE [LARGE SCALE GENOMIC DNA]</scope>
    <source>
        <strain evidence="3 4">UAMH 11012</strain>
    </source>
</reference>
<dbReference type="EMBL" id="FJOG01000053">
    <property type="protein sequence ID" value="CZR68293.1"/>
    <property type="molecule type" value="Genomic_DNA"/>
</dbReference>
<dbReference type="InterPro" id="IPR010730">
    <property type="entry name" value="HET"/>
</dbReference>
<organism evidence="3 4">
    <name type="scientific">Phialocephala subalpina</name>
    <dbReference type="NCBI Taxonomy" id="576137"/>
    <lineage>
        <taxon>Eukaryota</taxon>
        <taxon>Fungi</taxon>
        <taxon>Dikarya</taxon>
        <taxon>Ascomycota</taxon>
        <taxon>Pezizomycotina</taxon>
        <taxon>Leotiomycetes</taxon>
        <taxon>Helotiales</taxon>
        <taxon>Mollisiaceae</taxon>
        <taxon>Phialocephala</taxon>
        <taxon>Phialocephala fortinii species complex</taxon>
    </lineage>
</organism>
<dbReference type="Proteomes" id="UP000184330">
    <property type="component" value="Unassembled WGS sequence"/>
</dbReference>
<dbReference type="PANTHER" id="PTHR33112">
    <property type="entry name" value="DOMAIN PROTEIN, PUTATIVE-RELATED"/>
    <property type="match status" value="1"/>
</dbReference>
<dbReference type="AlphaFoldDB" id="A0A1L7XTD4"/>
<proteinExistence type="predicted"/>
<evidence type="ECO:0000313" key="4">
    <source>
        <dbReference type="Proteomes" id="UP000184330"/>
    </source>
</evidence>
<evidence type="ECO:0000259" key="2">
    <source>
        <dbReference type="Pfam" id="PF06985"/>
    </source>
</evidence>
<accession>A0A1L7XTD4</accession>
<dbReference type="PANTHER" id="PTHR33112:SF16">
    <property type="entry name" value="HETEROKARYON INCOMPATIBILITY DOMAIN-CONTAINING PROTEIN"/>
    <property type="match status" value="1"/>
</dbReference>
<dbReference type="STRING" id="576137.A0A1L7XTD4"/>
<feature type="compositionally biased region" description="Basic and acidic residues" evidence="1">
    <location>
        <begin position="1"/>
        <end position="11"/>
    </location>
</feature>
<dbReference type="OrthoDB" id="5362512at2759"/>
<evidence type="ECO:0000313" key="3">
    <source>
        <dbReference type="EMBL" id="CZR68293.1"/>
    </source>
</evidence>
<gene>
    <name evidence="3" type="ORF">PAC_18192</name>
</gene>